<reference evidence="19" key="1">
    <citation type="submission" date="2021-01" db="EMBL/GenBank/DDBJ databases">
        <title>Adiantum capillus-veneris genome.</title>
        <authorList>
            <person name="Fang Y."/>
            <person name="Liao Q."/>
        </authorList>
    </citation>
    <scope>NUCLEOTIDE SEQUENCE</scope>
    <source>
        <strain evidence="19">H3</strain>
        <tissue evidence="19">Leaf</tissue>
    </source>
</reference>
<dbReference type="InterPro" id="IPR044492">
    <property type="entry name" value="P_typ_ATPase_HD_dom"/>
</dbReference>
<evidence type="ECO:0000256" key="14">
    <source>
        <dbReference type="ARBA" id="ARBA00023136"/>
    </source>
</evidence>
<dbReference type="EC" id="7.2.2.8" evidence="3"/>
<dbReference type="InterPro" id="IPR006121">
    <property type="entry name" value="HMA_dom"/>
</dbReference>
<evidence type="ECO:0000256" key="10">
    <source>
        <dbReference type="ARBA" id="ARBA00022967"/>
    </source>
</evidence>
<organism evidence="19 20">
    <name type="scientific">Adiantum capillus-veneris</name>
    <name type="common">Maidenhair fern</name>
    <dbReference type="NCBI Taxonomy" id="13818"/>
    <lineage>
        <taxon>Eukaryota</taxon>
        <taxon>Viridiplantae</taxon>
        <taxon>Streptophyta</taxon>
        <taxon>Embryophyta</taxon>
        <taxon>Tracheophyta</taxon>
        <taxon>Polypodiopsida</taxon>
        <taxon>Polypodiidae</taxon>
        <taxon>Polypodiales</taxon>
        <taxon>Pteridineae</taxon>
        <taxon>Pteridaceae</taxon>
        <taxon>Vittarioideae</taxon>
        <taxon>Adiantum</taxon>
    </lineage>
</organism>
<dbReference type="Pfam" id="PF00702">
    <property type="entry name" value="Hydrolase"/>
    <property type="match status" value="1"/>
</dbReference>
<dbReference type="CDD" id="cd02094">
    <property type="entry name" value="P-type_ATPase_Cu-like"/>
    <property type="match status" value="1"/>
</dbReference>
<dbReference type="InterPro" id="IPR027256">
    <property type="entry name" value="P-typ_ATPase_IB"/>
</dbReference>
<evidence type="ECO:0000256" key="3">
    <source>
        <dbReference type="ARBA" id="ARBA00012517"/>
    </source>
</evidence>
<evidence type="ECO:0000256" key="6">
    <source>
        <dbReference type="ARBA" id="ARBA00022723"/>
    </source>
</evidence>
<dbReference type="PROSITE" id="PS50846">
    <property type="entry name" value="HMA_2"/>
    <property type="match status" value="2"/>
</dbReference>
<keyword evidence="12" id="KW-0186">Copper</keyword>
<dbReference type="InterPro" id="IPR001757">
    <property type="entry name" value="P_typ_ATPase"/>
</dbReference>
<dbReference type="PANTHER" id="PTHR46594:SF6">
    <property type="entry name" value="COPPER-TRANSPORTING ATPASE RAN1"/>
    <property type="match status" value="1"/>
</dbReference>
<evidence type="ECO:0000256" key="9">
    <source>
        <dbReference type="ARBA" id="ARBA00022840"/>
    </source>
</evidence>
<dbReference type="OrthoDB" id="432719at2759"/>
<evidence type="ECO:0000256" key="13">
    <source>
        <dbReference type="ARBA" id="ARBA00023065"/>
    </source>
</evidence>
<dbReference type="PROSITE" id="PS01047">
    <property type="entry name" value="HMA_1"/>
    <property type="match status" value="2"/>
</dbReference>
<keyword evidence="7" id="KW-0677">Repeat</keyword>
<evidence type="ECO:0000256" key="1">
    <source>
        <dbReference type="ARBA" id="ARBA00004141"/>
    </source>
</evidence>
<dbReference type="Gene3D" id="3.30.70.100">
    <property type="match status" value="3"/>
</dbReference>
<comment type="subcellular location">
    <subcellularLocation>
        <location evidence="1">Membrane</location>
        <topology evidence="1">Multi-pass membrane protein</topology>
    </subcellularLocation>
</comment>
<gene>
    <name evidence="19" type="ORF">GOP47_0013717</name>
</gene>
<dbReference type="Gene3D" id="3.40.1110.10">
    <property type="entry name" value="Calcium-transporting ATPase, cytoplasmic domain N"/>
    <property type="match status" value="2"/>
</dbReference>
<dbReference type="InterPro" id="IPR018303">
    <property type="entry name" value="ATPase_P-typ_P_site"/>
</dbReference>
<dbReference type="AlphaFoldDB" id="A0A9D4UP94"/>
<dbReference type="SFLD" id="SFLDG00002">
    <property type="entry name" value="C1.7:_P-type_atpase_like"/>
    <property type="match status" value="1"/>
</dbReference>
<feature type="transmembrane region" description="Helical" evidence="17">
    <location>
        <begin position="607"/>
        <end position="630"/>
    </location>
</feature>
<evidence type="ECO:0000256" key="2">
    <source>
        <dbReference type="ARBA" id="ARBA00006024"/>
    </source>
</evidence>
<dbReference type="InterPro" id="IPR059000">
    <property type="entry name" value="ATPase_P-type_domA"/>
</dbReference>
<evidence type="ECO:0000256" key="5">
    <source>
        <dbReference type="ARBA" id="ARBA00022692"/>
    </source>
</evidence>
<keyword evidence="10" id="KW-1278">Translocase</keyword>
<dbReference type="Proteomes" id="UP000886520">
    <property type="component" value="Chromosome 13"/>
</dbReference>
<feature type="transmembrane region" description="Helical" evidence="17">
    <location>
        <begin position="410"/>
        <end position="429"/>
    </location>
</feature>
<keyword evidence="5 17" id="KW-0812">Transmembrane</keyword>
<dbReference type="GO" id="GO:0140581">
    <property type="term" value="F:P-type monovalent copper transporter activity"/>
    <property type="evidence" value="ECO:0007669"/>
    <property type="project" value="UniProtKB-EC"/>
</dbReference>
<dbReference type="SUPFAM" id="SSF56784">
    <property type="entry name" value="HAD-like"/>
    <property type="match status" value="1"/>
</dbReference>
<dbReference type="PRINTS" id="PR00119">
    <property type="entry name" value="CATATPASE"/>
</dbReference>
<protein>
    <recommendedName>
        <fullName evidence="3">P-type Cu(+) transporter</fullName>
        <ecNumber evidence="3">7.2.2.8</ecNumber>
    </recommendedName>
    <alternativeName>
        <fullName evidence="16">Protein HEAVY METAL ATPASE 5</fullName>
    </alternativeName>
</protein>
<keyword evidence="11 17" id="KW-1133">Transmembrane helix</keyword>
<evidence type="ECO:0000256" key="15">
    <source>
        <dbReference type="ARBA" id="ARBA00049289"/>
    </source>
</evidence>
<dbReference type="SFLD" id="SFLDS00003">
    <property type="entry name" value="Haloacid_Dehalogenase"/>
    <property type="match status" value="1"/>
</dbReference>
<dbReference type="InterPro" id="IPR036412">
    <property type="entry name" value="HAD-like_sf"/>
</dbReference>
<dbReference type="SUPFAM" id="SSF81665">
    <property type="entry name" value="Calcium ATPase, transmembrane domain M"/>
    <property type="match status" value="1"/>
</dbReference>
<dbReference type="InterPro" id="IPR036163">
    <property type="entry name" value="HMA_dom_sf"/>
</dbReference>
<evidence type="ECO:0000256" key="4">
    <source>
        <dbReference type="ARBA" id="ARBA00022448"/>
    </source>
</evidence>
<feature type="transmembrane region" description="Helical" evidence="17">
    <location>
        <begin position="941"/>
        <end position="963"/>
    </location>
</feature>
<dbReference type="InterPro" id="IPR008250">
    <property type="entry name" value="ATPase_P-typ_transduc_dom_A_sf"/>
</dbReference>
<comment type="similarity">
    <text evidence="2 17">Belongs to the cation transport ATPase (P-type) (TC 3.A.3) family. Type IB subfamily.</text>
</comment>
<dbReference type="CDD" id="cd00371">
    <property type="entry name" value="HMA"/>
    <property type="match status" value="2"/>
</dbReference>
<accession>A0A9D4UP94</accession>
<evidence type="ECO:0000256" key="8">
    <source>
        <dbReference type="ARBA" id="ARBA00022741"/>
    </source>
</evidence>
<dbReference type="SUPFAM" id="SSF55008">
    <property type="entry name" value="HMA, heavy metal-associated domain"/>
    <property type="match status" value="3"/>
</dbReference>
<feature type="transmembrane region" description="Helical" evidence="17">
    <location>
        <begin position="336"/>
        <end position="361"/>
    </location>
</feature>
<dbReference type="PRINTS" id="PR00942">
    <property type="entry name" value="CUATPASEI"/>
</dbReference>
<comment type="caution">
    <text evidence="19">The sequence shown here is derived from an EMBL/GenBank/DDBJ whole genome shotgun (WGS) entry which is preliminary data.</text>
</comment>
<dbReference type="InterPro" id="IPR023214">
    <property type="entry name" value="HAD_sf"/>
</dbReference>
<dbReference type="Gene3D" id="3.40.50.1000">
    <property type="entry name" value="HAD superfamily/HAD-like"/>
    <property type="match status" value="1"/>
</dbReference>
<dbReference type="FunFam" id="2.70.150.10:FF:000002">
    <property type="entry name" value="Copper-transporting ATPase 1, putative"/>
    <property type="match status" value="1"/>
</dbReference>
<evidence type="ECO:0000256" key="12">
    <source>
        <dbReference type="ARBA" id="ARBA00023008"/>
    </source>
</evidence>
<feature type="transmembrane region" description="Helical" evidence="17">
    <location>
        <begin position="382"/>
        <end position="404"/>
    </location>
</feature>
<sequence length="1007" mass="108313">MSRALQLMNWKTRSLEKQKVEDDLDDLDLESAPLLSPTGGNEGLDLVNGQVWTANLEGSPTKLEIRVEGMTCAACSTSVEKALSRLPGVTSASVALLQNKAIVEYDPSTVKEKDITEAIEDAGFDAEVLSKVVVRPSLAGEQSSQTGRFRISGLSCASCVVSVEGVLQSLNGVSSAVVGLASGLGEVRYNPLIVSKADIVSAIVDAGFEAEFLESEKRKKISIAVEGMFTEEDGEAVRAILGQIQGLKEFVVEPLLERVEITFDTEVIRLRSIVEAVEQKGRFKVSLGHPYSSHSPNRKMEQIQYLQLLRMSIIFSVPVFFLWVICPRVPALHHFITWRCGPFLVVDWLKWALVTPIQFVVGKRFYTGAFRSLKNMSANMDVLVAMGTTAAYTYSVFAIFYTAFTGHWLVTYFETTVMLINFVLFGKYLEVVAKGKTSEAIGKLMALAPTTAILLTFDAGGNPLTEKEIDAQLVDRGDILKVYPGSKVPADGLIIWGTSHVDESMITGEAKPVAKEAGDNLIGGTLNVNGVLHLQVTNVGSEAALTQIVNLVETAQMVKAPIQKFADYVASVFVPVVVSLAVVTWLCWYLAGKFGLYSVDFLPGNNLFVFSLMFAISVLVIACPCALGLATPTAVMVATGVGATNGVLIKGGDALETAQSIQHIVFDKTGTLTKGKPCVTSVKLFSDMKLMDFLELVASAEVGSEHPLGKAIVDYMNGVLSSQDDSIENVVNVRNTGWLRNVASFETISGKGLRCVIEKRNLLVGNRRLFEEEGVTISLEAEAHLLDIEQKARSEVLVAIDGLLHGVFGIADPLKLEAAVVVEALKRMGISSIMVTGDNWRTARAIAKEVGIDHVIAEVLPGEKVEAIKQLQQGGSVVGMVGDGINDSPALAAADVGIAIGAGTDIAIEAADFVLIKNSLEGVVTAIDLSRKTFSRIRLNYVFAMGYNVLAVPIAAGALYPALGLLLPPWAAGAAMAFSSVSVVCSSLMLRRYKRPQLLDLVQIRVQ</sequence>
<dbReference type="EMBL" id="JABFUD020000013">
    <property type="protein sequence ID" value="KAI5071466.1"/>
    <property type="molecule type" value="Genomic_DNA"/>
</dbReference>
<keyword evidence="4" id="KW-0813">Transport</keyword>
<evidence type="ECO:0000256" key="17">
    <source>
        <dbReference type="RuleBase" id="RU362081"/>
    </source>
</evidence>
<keyword evidence="8 17" id="KW-0547">Nucleotide-binding</keyword>
<keyword evidence="6 17" id="KW-0479">Metal-binding</keyword>
<proteinExistence type="inferred from homology"/>
<dbReference type="GO" id="GO:0005524">
    <property type="term" value="F:ATP binding"/>
    <property type="evidence" value="ECO:0007669"/>
    <property type="project" value="UniProtKB-UniRule"/>
</dbReference>
<feature type="domain" description="HMA" evidence="18">
    <location>
        <begin position="145"/>
        <end position="211"/>
    </location>
</feature>
<evidence type="ECO:0000256" key="16">
    <source>
        <dbReference type="ARBA" id="ARBA00077729"/>
    </source>
</evidence>
<dbReference type="GO" id="GO:0016020">
    <property type="term" value="C:membrane"/>
    <property type="evidence" value="ECO:0007669"/>
    <property type="project" value="UniProtKB-SubCell"/>
</dbReference>
<dbReference type="Pfam" id="PF00403">
    <property type="entry name" value="HMA"/>
    <property type="match status" value="2"/>
</dbReference>
<dbReference type="InterPro" id="IPR006122">
    <property type="entry name" value="HMA_Cu_ion-bd"/>
</dbReference>
<evidence type="ECO:0000256" key="11">
    <source>
        <dbReference type="ARBA" id="ARBA00022989"/>
    </source>
</evidence>
<dbReference type="GO" id="GO:0005507">
    <property type="term" value="F:copper ion binding"/>
    <property type="evidence" value="ECO:0007669"/>
    <property type="project" value="InterPro"/>
</dbReference>
<feature type="transmembrane region" description="Helical" evidence="17">
    <location>
        <begin position="565"/>
        <end position="591"/>
    </location>
</feature>
<feature type="transmembrane region" description="Helical" evidence="17">
    <location>
        <begin position="969"/>
        <end position="990"/>
    </location>
</feature>
<evidence type="ECO:0000259" key="18">
    <source>
        <dbReference type="PROSITE" id="PS50846"/>
    </source>
</evidence>
<evidence type="ECO:0000256" key="7">
    <source>
        <dbReference type="ARBA" id="ARBA00022737"/>
    </source>
</evidence>
<keyword evidence="13" id="KW-0406">Ion transport</keyword>
<dbReference type="NCBIfam" id="TIGR01525">
    <property type="entry name" value="ATPase-IB_hvy"/>
    <property type="match status" value="1"/>
</dbReference>
<dbReference type="NCBIfam" id="TIGR00003">
    <property type="entry name" value="copper ion binding protein"/>
    <property type="match status" value="1"/>
</dbReference>
<dbReference type="NCBIfam" id="TIGR01494">
    <property type="entry name" value="ATPase_P-type"/>
    <property type="match status" value="2"/>
</dbReference>
<dbReference type="FunFam" id="3.30.70.100:FF:000001">
    <property type="entry name" value="ATPase copper transporting beta"/>
    <property type="match status" value="1"/>
</dbReference>
<feature type="domain" description="HMA" evidence="18">
    <location>
        <begin position="61"/>
        <end position="127"/>
    </location>
</feature>
<evidence type="ECO:0000313" key="20">
    <source>
        <dbReference type="Proteomes" id="UP000886520"/>
    </source>
</evidence>
<keyword evidence="20" id="KW-1185">Reference proteome</keyword>
<name>A0A9D4UP94_ADICA</name>
<dbReference type="FunFam" id="3.40.50.1000:FF:000031">
    <property type="entry name" value="Probable copper-transporting ATPase HMA5"/>
    <property type="match status" value="1"/>
</dbReference>
<feature type="transmembrane region" description="Helical" evidence="17">
    <location>
        <begin position="308"/>
        <end position="330"/>
    </location>
</feature>
<dbReference type="Pfam" id="PF00122">
    <property type="entry name" value="E1-E2_ATPase"/>
    <property type="match status" value="1"/>
</dbReference>
<dbReference type="InterPro" id="IPR017969">
    <property type="entry name" value="Heavy-metal-associated_CS"/>
</dbReference>
<keyword evidence="9 17" id="KW-0067">ATP-binding</keyword>
<dbReference type="PANTHER" id="PTHR46594">
    <property type="entry name" value="P-TYPE CATION-TRANSPORTING ATPASE"/>
    <property type="match status" value="1"/>
</dbReference>
<dbReference type="GO" id="GO:0016887">
    <property type="term" value="F:ATP hydrolysis activity"/>
    <property type="evidence" value="ECO:0007669"/>
    <property type="project" value="InterPro"/>
</dbReference>
<dbReference type="SUPFAM" id="SSF81653">
    <property type="entry name" value="Calcium ATPase, transduction domain A"/>
    <property type="match status" value="1"/>
</dbReference>
<comment type="catalytic activity">
    <reaction evidence="15">
        <text>Cu(+)(in) + ATP + H2O = Cu(+)(out) + ADP + phosphate + H(+)</text>
        <dbReference type="Rhea" id="RHEA:25792"/>
        <dbReference type="ChEBI" id="CHEBI:15377"/>
        <dbReference type="ChEBI" id="CHEBI:15378"/>
        <dbReference type="ChEBI" id="CHEBI:30616"/>
        <dbReference type="ChEBI" id="CHEBI:43474"/>
        <dbReference type="ChEBI" id="CHEBI:49552"/>
        <dbReference type="ChEBI" id="CHEBI:456216"/>
        <dbReference type="EC" id="7.2.2.8"/>
    </reaction>
</comment>
<dbReference type="InterPro" id="IPR023298">
    <property type="entry name" value="ATPase_P-typ_TM_dom_sf"/>
</dbReference>
<dbReference type="FunFam" id="3.30.70.100:FF:000033">
    <property type="entry name" value="Copper-transporting ATPase HMA5"/>
    <property type="match status" value="1"/>
</dbReference>
<dbReference type="InterPro" id="IPR023299">
    <property type="entry name" value="ATPase_P-typ_cyto_dom_N"/>
</dbReference>
<dbReference type="Gene3D" id="2.70.150.10">
    <property type="entry name" value="Calcium-transporting ATPase, cytoplasmic transduction domain A"/>
    <property type="match status" value="1"/>
</dbReference>
<keyword evidence="14 17" id="KW-0472">Membrane</keyword>
<dbReference type="PROSITE" id="PS00154">
    <property type="entry name" value="ATPASE_E1_E2"/>
    <property type="match status" value="1"/>
</dbReference>
<dbReference type="SFLD" id="SFLDF00027">
    <property type="entry name" value="p-type_atpase"/>
    <property type="match status" value="1"/>
</dbReference>
<evidence type="ECO:0000313" key="19">
    <source>
        <dbReference type="EMBL" id="KAI5071466.1"/>
    </source>
</evidence>